<feature type="site" description="Critical for catalysis" evidence="12">
    <location>
        <position position="246"/>
    </location>
</feature>
<evidence type="ECO:0000256" key="15">
    <source>
        <dbReference type="PIRSR" id="PIRSR000108-4"/>
    </source>
</evidence>
<evidence type="ECO:0000256" key="7">
    <source>
        <dbReference type="ARBA" id="ARBA00022857"/>
    </source>
</evidence>
<dbReference type="Proteomes" id="UP000094336">
    <property type="component" value="Unassembled WGS sequence"/>
</dbReference>
<dbReference type="GO" id="GO:0005739">
    <property type="term" value="C:mitochondrion"/>
    <property type="evidence" value="ECO:0007669"/>
    <property type="project" value="TreeGrafter"/>
</dbReference>
<dbReference type="NCBIfam" id="TIGR00127">
    <property type="entry name" value="nadp_idh_euk"/>
    <property type="match status" value="1"/>
</dbReference>
<organism evidence="17 18">
    <name type="scientific">Babjeviella inositovora NRRL Y-12698</name>
    <dbReference type="NCBI Taxonomy" id="984486"/>
    <lineage>
        <taxon>Eukaryota</taxon>
        <taxon>Fungi</taxon>
        <taxon>Dikarya</taxon>
        <taxon>Ascomycota</taxon>
        <taxon>Saccharomycotina</taxon>
        <taxon>Pichiomycetes</taxon>
        <taxon>Serinales incertae sedis</taxon>
        <taxon>Babjeviella</taxon>
    </lineage>
</organism>
<feature type="binding site" evidence="13">
    <location>
        <begin position="129"/>
        <end position="135"/>
    </location>
    <ligand>
        <name>D-threo-isocitrate</name>
        <dbReference type="ChEBI" id="CHEBI:15562"/>
    </ligand>
</feature>
<evidence type="ECO:0000313" key="18">
    <source>
        <dbReference type="Proteomes" id="UP000094336"/>
    </source>
</evidence>
<evidence type="ECO:0000256" key="10">
    <source>
        <dbReference type="ARBA" id="ARBA00023554"/>
    </source>
</evidence>
<keyword evidence="6 11" id="KW-0460">Magnesium</keyword>
<dbReference type="InterPro" id="IPR019818">
    <property type="entry name" value="IsoCit/isopropylmalate_DH_CS"/>
</dbReference>
<dbReference type="OrthoDB" id="248923at2759"/>
<evidence type="ECO:0000256" key="8">
    <source>
        <dbReference type="ARBA" id="ARBA00023002"/>
    </source>
</evidence>
<evidence type="ECO:0000256" key="6">
    <source>
        <dbReference type="ARBA" id="ARBA00022842"/>
    </source>
</evidence>
<dbReference type="GO" id="GO:0006097">
    <property type="term" value="P:glyoxylate cycle"/>
    <property type="evidence" value="ECO:0007669"/>
    <property type="project" value="UniProtKB-KW"/>
</dbReference>
<dbReference type="GO" id="GO:0051287">
    <property type="term" value="F:NAD binding"/>
    <property type="evidence" value="ECO:0007669"/>
    <property type="project" value="InterPro"/>
</dbReference>
<keyword evidence="5 11" id="KW-0479">Metal-binding</keyword>
<feature type="binding site" evidence="15">
    <location>
        <position position="294"/>
    </location>
    <ligand>
        <name>NADP(+)</name>
        <dbReference type="ChEBI" id="CHEBI:58349"/>
    </ligand>
</feature>
<feature type="site" description="Critical for catalysis" evidence="12">
    <location>
        <position position="174"/>
    </location>
</feature>
<dbReference type="NCBIfam" id="NF006156">
    <property type="entry name" value="PRK08299.1"/>
    <property type="match status" value="1"/>
</dbReference>
<dbReference type="GO" id="GO:0000287">
    <property type="term" value="F:magnesium ion binding"/>
    <property type="evidence" value="ECO:0007669"/>
    <property type="project" value="InterPro"/>
</dbReference>
<sequence>MSTAAMFRRQASTMRAHTLARMAVSQRSFSYTQLSLAKIKVKNPIVELDGDEMTRIIWQIIKDKLINPYLEVDLKYYDLGIESRDQTNDKITVDAAEAIKKYGVGVKCATITPDEQRVEEFGLKQMWKSPNGTIRNILNGTVFREPIVIPRIPRLIPGWEKPIIIGRHAFGDQYRSTDLVVEGPGKLEMIYTPTNGGASTTLNVYDFQGPGVALAMYNTDESIYGFAHSSFKLALSKNLNLFLSTKNTILKKYDGRFKDIFQELYDSTYKSQFEAAGIWYEHRLIDDMVAQMIKSKGGYIMALKNYDGDVQSDIVAQGFGSLGLMTSVLMTPDGKSFESEAAHGTVTRHFRQHQQGKETSTNSIASIFAWTRGIAQRGTLDNTPEVVKFAELLEKATLDTVQEDGIMTKDLALASGKTDRSSYVTTTEFLDAVADRLKAQVKV</sequence>
<comment type="catalytic activity">
    <reaction evidence="10 11">
        <text>D-threo-isocitrate + NADP(+) = 2-oxoglutarate + CO2 + NADPH</text>
        <dbReference type="Rhea" id="RHEA:19629"/>
        <dbReference type="ChEBI" id="CHEBI:15562"/>
        <dbReference type="ChEBI" id="CHEBI:16526"/>
        <dbReference type="ChEBI" id="CHEBI:16810"/>
        <dbReference type="ChEBI" id="CHEBI:57783"/>
        <dbReference type="ChEBI" id="CHEBI:58349"/>
        <dbReference type="EC" id="1.1.1.42"/>
    </reaction>
</comment>
<name>A0A1E3QH64_9ASCO</name>
<evidence type="ECO:0000256" key="12">
    <source>
        <dbReference type="PIRSR" id="PIRSR000108-1"/>
    </source>
</evidence>
<dbReference type="FunFam" id="3.40.718.10:FF:000002">
    <property type="entry name" value="Isocitrate dehydrogenase [NADP]"/>
    <property type="match status" value="1"/>
</dbReference>
<dbReference type="PIRSF" id="PIRSF000108">
    <property type="entry name" value="IDH_NADP"/>
    <property type="match status" value="1"/>
</dbReference>
<evidence type="ECO:0000256" key="5">
    <source>
        <dbReference type="ARBA" id="ARBA00022723"/>
    </source>
</evidence>
<dbReference type="Gene3D" id="3.40.718.10">
    <property type="entry name" value="Isopropylmalate Dehydrogenase"/>
    <property type="match status" value="1"/>
</dbReference>
<evidence type="ECO:0000256" key="14">
    <source>
        <dbReference type="PIRSR" id="PIRSR000108-3"/>
    </source>
</evidence>
<reference evidence="18" key="1">
    <citation type="submission" date="2016-05" db="EMBL/GenBank/DDBJ databases">
        <title>Comparative genomics of biotechnologically important yeasts.</title>
        <authorList>
            <consortium name="DOE Joint Genome Institute"/>
            <person name="Riley R."/>
            <person name="Haridas S."/>
            <person name="Wolfe K.H."/>
            <person name="Lopes M.R."/>
            <person name="Hittinger C.T."/>
            <person name="Goker M."/>
            <person name="Salamov A."/>
            <person name="Wisecaver J."/>
            <person name="Long T.M."/>
            <person name="Aerts A.L."/>
            <person name="Barry K."/>
            <person name="Choi C."/>
            <person name="Clum A."/>
            <person name="Coughlan A.Y."/>
            <person name="Deshpande S."/>
            <person name="Douglass A.P."/>
            <person name="Hanson S.J."/>
            <person name="Klenk H.-P."/>
            <person name="Labutti K."/>
            <person name="Lapidus A."/>
            <person name="Lindquist E."/>
            <person name="Lipzen A."/>
            <person name="Meier-Kolthoff J.P."/>
            <person name="Ohm R.A."/>
            <person name="Otillar R.P."/>
            <person name="Pangilinan J."/>
            <person name="Peng Y."/>
            <person name="Rokas A."/>
            <person name="Rosa C.A."/>
            <person name="Scheuner C."/>
            <person name="Sibirny A.A."/>
            <person name="Slot J.C."/>
            <person name="Stielow J.B."/>
            <person name="Sun H."/>
            <person name="Kurtzman C.P."/>
            <person name="Blackwell M."/>
            <person name="Grigoriev I.V."/>
            <person name="Jeffries T.W."/>
        </authorList>
    </citation>
    <scope>NUCLEOTIDE SEQUENCE [LARGE SCALE GENOMIC DNA]</scope>
    <source>
        <strain evidence="18">NRRL Y-12698</strain>
    </source>
</reference>
<dbReference type="InterPro" id="IPR004790">
    <property type="entry name" value="Isocitrate_DH_NADP"/>
</dbReference>
<keyword evidence="3" id="KW-0329">Glyoxylate bypass</keyword>
<feature type="binding site" evidence="15">
    <location>
        <begin position="110"/>
        <end position="112"/>
    </location>
    <ligand>
        <name>NADP(+)</name>
        <dbReference type="ChEBI" id="CHEBI:58349"/>
    </ligand>
</feature>
<dbReference type="GO" id="GO:0004450">
    <property type="term" value="F:isocitrate dehydrogenase (NADP+) activity"/>
    <property type="evidence" value="ECO:0007669"/>
    <property type="project" value="UniProtKB-EC"/>
</dbReference>
<dbReference type="EMBL" id="KV454443">
    <property type="protein sequence ID" value="ODQ77035.1"/>
    <property type="molecule type" value="Genomic_DNA"/>
</dbReference>
<feature type="binding site" evidence="15">
    <location>
        <position position="117"/>
    </location>
    <ligand>
        <name>NADP(+)</name>
        <dbReference type="ChEBI" id="CHEBI:58349"/>
    </ligand>
</feature>
<feature type="binding site" evidence="15">
    <location>
        <position position="362"/>
    </location>
    <ligand>
        <name>NADP(+)</name>
        <dbReference type="ChEBI" id="CHEBI:58349"/>
    </ligand>
</feature>
<dbReference type="PANTHER" id="PTHR11822">
    <property type="entry name" value="NADP-SPECIFIC ISOCITRATE DEHYDROGENASE"/>
    <property type="match status" value="1"/>
</dbReference>
<dbReference type="GO" id="GO:0006739">
    <property type="term" value="P:NADP+ metabolic process"/>
    <property type="evidence" value="ECO:0007669"/>
    <property type="project" value="TreeGrafter"/>
</dbReference>
<proteinExistence type="inferred from homology"/>
<feature type="binding site" evidence="13">
    <location>
        <position position="112"/>
    </location>
    <ligand>
        <name>D-threo-isocitrate</name>
        <dbReference type="ChEBI" id="CHEBI:15562"/>
    </ligand>
</feature>
<dbReference type="Pfam" id="PF00180">
    <property type="entry name" value="Iso_dh"/>
    <property type="match status" value="1"/>
</dbReference>
<dbReference type="GO" id="GO:0006102">
    <property type="term" value="P:isocitrate metabolic process"/>
    <property type="evidence" value="ECO:0007669"/>
    <property type="project" value="InterPro"/>
</dbReference>
<dbReference type="EC" id="1.1.1.42" evidence="11"/>
<evidence type="ECO:0000259" key="16">
    <source>
        <dbReference type="SMART" id="SM01329"/>
    </source>
</evidence>
<dbReference type="GO" id="GO:0006099">
    <property type="term" value="P:tricarboxylic acid cycle"/>
    <property type="evidence" value="ECO:0007669"/>
    <property type="project" value="UniProtKB-KW"/>
</dbReference>
<evidence type="ECO:0000256" key="11">
    <source>
        <dbReference type="PIRNR" id="PIRNR000108"/>
    </source>
</evidence>
<comment type="cofactor">
    <cofactor evidence="11 14">
        <name>Mg(2+)</name>
        <dbReference type="ChEBI" id="CHEBI:18420"/>
    </cofactor>
    <cofactor evidence="11 14">
        <name>Mn(2+)</name>
        <dbReference type="ChEBI" id="CHEBI:29035"/>
    </cofactor>
    <text evidence="11 14">Binds 1 Mg(2+) or Mn(2+) ion per subunit.</text>
</comment>
<keyword evidence="9 11" id="KW-0464">Manganese</keyword>
<dbReference type="SMART" id="SM01329">
    <property type="entry name" value="Iso_dh"/>
    <property type="match status" value="1"/>
</dbReference>
<accession>A0A1E3QH64</accession>
<dbReference type="RefSeq" id="XP_018982363.1">
    <property type="nucleotide sequence ID" value="XM_019130086.1"/>
</dbReference>
<dbReference type="GeneID" id="30147939"/>
<dbReference type="STRING" id="984486.A0A1E3QH64"/>
<feature type="domain" description="Isopropylmalate dehydrogenase-like" evidence="16">
    <location>
        <begin position="44"/>
        <end position="433"/>
    </location>
</feature>
<evidence type="ECO:0000256" key="3">
    <source>
        <dbReference type="ARBA" id="ARBA00022435"/>
    </source>
</evidence>
<evidence type="ECO:0000256" key="1">
    <source>
        <dbReference type="ARBA" id="ARBA00001936"/>
    </source>
</evidence>
<feature type="binding site" evidence="15">
    <location>
        <begin position="344"/>
        <end position="349"/>
    </location>
    <ligand>
        <name>NADP(+)</name>
        <dbReference type="ChEBI" id="CHEBI:58349"/>
    </ligand>
</feature>
<dbReference type="PROSITE" id="PS00470">
    <property type="entry name" value="IDH_IMDH"/>
    <property type="match status" value="1"/>
</dbReference>
<feature type="binding site" evidence="13">
    <location>
        <position position="144"/>
    </location>
    <ligand>
        <name>D-threo-isocitrate</name>
        <dbReference type="ChEBI" id="CHEBI:15562"/>
    </ligand>
</feature>
<evidence type="ECO:0000256" key="13">
    <source>
        <dbReference type="PIRSR" id="PIRSR000108-2"/>
    </source>
</evidence>
<keyword evidence="4 11" id="KW-0816">Tricarboxylic acid cycle</keyword>
<protein>
    <recommendedName>
        <fullName evidence="11">Isocitrate dehydrogenase [NADP]</fullName>
        <ecNumber evidence="11">1.1.1.42</ecNumber>
    </recommendedName>
</protein>
<feature type="binding site" evidence="14">
    <location>
        <position position="286"/>
    </location>
    <ligand>
        <name>Mn(2+)</name>
        <dbReference type="ChEBI" id="CHEBI:29035"/>
    </ligand>
</feature>
<gene>
    <name evidence="17" type="ORF">BABINDRAFT_163766</name>
</gene>
<feature type="binding site" evidence="14">
    <location>
        <position position="309"/>
    </location>
    <ligand>
        <name>Mn(2+)</name>
        <dbReference type="ChEBI" id="CHEBI:29035"/>
    </ligand>
</feature>
<evidence type="ECO:0000313" key="17">
    <source>
        <dbReference type="EMBL" id="ODQ77035.1"/>
    </source>
</evidence>
<evidence type="ECO:0000256" key="2">
    <source>
        <dbReference type="ARBA" id="ARBA00007769"/>
    </source>
</evidence>
<keyword evidence="7 11" id="KW-0521">NADP</keyword>
<dbReference type="InterPro" id="IPR024084">
    <property type="entry name" value="IsoPropMal-DH-like_dom"/>
</dbReference>
<evidence type="ECO:0000256" key="4">
    <source>
        <dbReference type="ARBA" id="ARBA00022532"/>
    </source>
</evidence>
<comment type="cofactor">
    <cofactor evidence="1">
        <name>Mn(2+)</name>
        <dbReference type="ChEBI" id="CHEBI:29035"/>
    </cofactor>
</comment>
<keyword evidence="8 11" id="KW-0560">Oxidoreductase</keyword>
<comment type="similarity">
    <text evidence="2 11">Belongs to the isocitrate and isopropylmalate dehydrogenases family.</text>
</comment>
<dbReference type="SUPFAM" id="SSF53659">
    <property type="entry name" value="Isocitrate/Isopropylmalate dehydrogenase-like"/>
    <property type="match status" value="1"/>
</dbReference>
<keyword evidence="18" id="KW-1185">Reference proteome</keyword>
<dbReference type="AlphaFoldDB" id="A0A1E3QH64"/>
<dbReference type="PANTHER" id="PTHR11822:SF21">
    <property type="entry name" value="ISOCITRATE DEHYDROGENASE [NADP], MITOCHONDRIAL"/>
    <property type="match status" value="1"/>
</dbReference>
<evidence type="ECO:0000256" key="9">
    <source>
        <dbReference type="ARBA" id="ARBA00023211"/>
    </source>
</evidence>
<feature type="binding site" evidence="13">
    <location>
        <position position="167"/>
    </location>
    <ligand>
        <name>D-threo-isocitrate</name>
        <dbReference type="ChEBI" id="CHEBI:15562"/>
    </ligand>
</feature>